<dbReference type="Pfam" id="PF02518">
    <property type="entry name" value="HATPase_c"/>
    <property type="match status" value="1"/>
</dbReference>
<keyword evidence="8" id="KW-0067">ATP-binding</keyword>
<evidence type="ECO:0000256" key="10">
    <source>
        <dbReference type="SAM" id="Phobius"/>
    </source>
</evidence>
<dbReference type="InterPro" id="IPR003661">
    <property type="entry name" value="HisK_dim/P_dom"/>
</dbReference>
<organism evidence="12 13">
    <name type="scientific">Denitrobaculum tricleocarpae</name>
    <dbReference type="NCBI Taxonomy" id="2591009"/>
    <lineage>
        <taxon>Bacteria</taxon>
        <taxon>Pseudomonadati</taxon>
        <taxon>Pseudomonadota</taxon>
        <taxon>Alphaproteobacteria</taxon>
        <taxon>Rhodospirillales</taxon>
        <taxon>Rhodospirillaceae</taxon>
        <taxon>Denitrobaculum</taxon>
    </lineage>
</organism>
<dbReference type="GO" id="GO:0005886">
    <property type="term" value="C:plasma membrane"/>
    <property type="evidence" value="ECO:0007669"/>
    <property type="project" value="UniProtKB-SubCell"/>
</dbReference>
<dbReference type="EMBL" id="VHSH01000008">
    <property type="protein sequence ID" value="TQV76323.1"/>
    <property type="molecule type" value="Genomic_DNA"/>
</dbReference>
<keyword evidence="10" id="KW-0812">Transmembrane</keyword>
<keyword evidence="7 12" id="KW-0418">Kinase</keyword>
<dbReference type="EC" id="2.7.13.3" evidence="3"/>
<sequence>MSRLLTSIFPSIESGQSGKVRLRTLVVIRWIALVGQLGALAIIYFGFDFELPVLAALLVVAASGLLNVVQSATRRADPWLSDRDAALTLGFDLLQLAVLLGLTGGLSNPFAILILAPVTVSASNLSRRSTLLLSILAVAAVSTLAFWHYPLPWTAVGFALPPLYVGGAWAALVVAALFIAAYVSSIAAESRDMSDALTATQMALAREQRLSALGGLAAAAAHELGSPLATIAVVARELNRDLPEDSPGREDVELLLSESNRCGEILADLAAWSEEEDDDFFNRLPLEVLVEASAAPYERDGVEFDIAMTCLFDEEGTQPIVFRSPEILHGLGLLIQNAMQFAEKRVEARLDWNEETVSVVIIDDGPGFDPAIMGRLGQPYLYAKEPLAKEILTGETGRGGEVRQKSFGRSRPAATAGRAKNVPAGRQGGHMGLGVFIAKTLLGRTGATVSFDNGQWGGAEVEIVWPREAMETEFPAKGTI</sequence>
<evidence type="ECO:0000256" key="8">
    <source>
        <dbReference type="ARBA" id="ARBA00022840"/>
    </source>
</evidence>
<evidence type="ECO:0000313" key="13">
    <source>
        <dbReference type="Proteomes" id="UP000315252"/>
    </source>
</evidence>
<dbReference type="GO" id="GO:0000155">
    <property type="term" value="F:phosphorelay sensor kinase activity"/>
    <property type="evidence" value="ECO:0007669"/>
    <property type="project" value="InterPro"/>
</dbReference>
<evidence type="ECO:0000256" key="6">
    <source>
        <dbReference type="ARBA" id="ARBA00022741"/>
    </source>
</evidence>
<dbReference type="Gene3D" id="1.10.287.130">
    <property type="match status" value="1"/>
</dbReference>
<evidence type="ECO:0000256" key="7">
    <source>
        <dbReference type="ARBA" id="ARBA00022777"/>
    </source>
</evidence>
<feature type="transmembrane region" description="Helical" evidence="10">
    <location>
        <begin position="93"/>
        <end position="118"/>
    </location>
</feature>
<feature type="domain" description="Histidine kinase" evidence="11">
    <location>
        <begin position="219"/>
        <end position="469"/>
    </location>
</feature>
<dbReference type="PANTHER" id="PTHR44936">
    <property type="entry name" value="SENSOR PROTEIN CREC"/>
    <property type="match status" value="1"/>
</dbReference>
<dbReference type="InterPro" id="IPR005467">
    <property type="entry name" value="His_kinase_dom"/>
</dbReference>
<dbReference type="Gene3D" id="3.30.565.10">
    <property type="entry name" value="Histidine kinase-like ATPase, C-terminal domain"/>
    <property type="match status" value="1"/>
</dbReference>
<dbReference type="PROSITE" id="PS50109">
    <property type="entry name" value="HIS_KIN"/>
    <property type="match status" value="1"/>
</dbReference>
<dbReference type="PANTHER" id="PTHR44936:SF10">
    <property type="entry name" value="SENSOR PROTEIN RSTB"/>
    <property type="match status" value="1"/>
</dbReference>
<dbReference type="InterPro" id="IPR036890">
    <property type="entry name" value="HATPase_C_sf"/>
</dbReference>
<dbReference type="Pfam" id="PF00512">
    <property type="entry name" value="HisKA"/>
    <property type="match status" value="1"/>
</dbReference>
<feature type="transmembrane region" description="Helical" evidence="10">
    <location>
        <begin position="27"/>
        <end position="47"/>
    </location>
</feature>
<feature type="transmembrane region" description="Helical" evidence="10">
    <location>
        <begin position="163"/>
        <end position="183"/>
    </location>
</feature>
<dbReference type="InterPro" id="IPR003594">
    <property type="entry name" value="HATPase_dom"/>
</dbReference>
<gene>
    <name evidence="12" type="ORF">FKG95_22095</name>
</gene>
<accession>A0A545TGH7</accession>
<evidence type="ECO:0000259" key="11">
    <source>
        <dbReference type="PROSITE" id="PS50109"/>
    </source>
</evidence>
<dbReference type="SMART" id="SM00388">
    <property type="entry name" value="HisKA"/>
    <property type="match status" value="1"/>
</dbReference>
<keyword evidence="6" id="KW-0547">Nucleotide-binding</keyword>
<dbReference type="SUPFAM" id="SSF47384">
    <property type="entry name" value="Homodimeric domain of signal transducing histidine kinase"/>
    <property type="match status" value="1"/>
</dbReference>
<dbReference type="Proteomes" id="UP000315252">
    <property type="component" value="Unassembled WGS sequence"/>
</dbReference>
<dbReference type="InterPro" id="IPR036097">
    <property type="entry name" value="HisK_dim/P_sf"/>
</dbReference>
<keyword evidence="13" id="KW-1185">Reference proteome</keyword>
<evidence type="ECO:0000256" key="2">
    <source>
        <dbReference type="ARBA" id="ARBA00004651"/>
    </source>
</evidence>
<feature type="region of interest" description="Disordered" evidence="9">
    <location>
        <begin position="398"/>
        <end position="424"/>
    </location>
</feature>
<keyword evidence="10" id="KW-1133">Transmembrane helix</keyword>
<comment type="caution">
    <text evidence="12">The sequence shown here is derived from an EMBL/GenBank/DDBJ whole genome shotgun (WGS) entry which is preliminary data.</text>
</comment>
<dbReference type="NCBIfam" id="NF033792">
    <property type="entry name" value="ActS_PrrB_HisK"/>
    <property type="match status" value="1"/>
</dbReference>
<dbReference type="GO" id="GO:0005524">
    <property type="term" value="F:ATP binding"/>
    <property type="evidence" value="ECO:0007669"/>
    <property type="project" value="UniProtKB-KW"/>
</dbReference>
<dbReference type="SMART" id="SM00387">
    <property type="entry name" value="HATPase_c"/>
    <property type="match status" value="1"/>
</dbReference>
<keyword evidence="4" id="KW-1003">Cell membrane</keyword>
<dbReference type="OrthoDB" id="9785252at2"/>
<dbReference type="InterPro" id="IPR047770">
    <property type="entry name" value="RegB"/>
</dbReference>
<evidence type="ECO:0000256" key="9">
    <source>
        <dbReference type="SAM" id="MobiDB-lite"/>
    </source>
</evidence>
<proteinExistence type="predicted"/>
<evidence type="ECO:0000256" key="5">
    <source>
        <dbReference type="ARBA" id="ARBA00022679"/>
    </source>
</evidence>
<protein>
    <recommendedName>
        <fullName evidence="3">histidine kinase</fullName>
        <ecNumber evidence="3">2.7.13.3</ecNumber>
    </recommendedName>
</protein>
<reference evidence="12 13" key="1">
    <citation type="submission" date="2019-06" db="EMBL/GenBank/DDBJ databases">
        <title>Whole genome sequence for Rhodospirillaceae sp. R148.</title>
        <authorList>
            <person name="Wang G."/>
        </authorList>
    </citation>
    <scope>NUCLEOTIDE SEQUENCE [LARGE SCALE GENOMIC DNA]</scope>
    <source>
        <strain evidence="12 13">R148</strain>
    </source>
</reference>
<dbReference type="AlphaFoldDB" id="A0A545TGH7"/>
<name>A0A545TGH7_9PROT</name>
<comment type="subcellular location">
    <subcellularLocation>
        <location evidence="2">Cell membrane</location>
        <topology evidence="2">Multi-pass membrane protein</topology>
    </subcellularLocation>
</comment>
<evidence type="ECO:0000256" key="3">
    <source>
        <dbReference type="ARBA" id="ARBA00012438"/>
    </source>
</evidence>
<evidence type="ECO:0000256" key="1">
    <source>
        <dbReference type="ARBA" id="ARBA00000085"/>
    </source>
</evidence>
<evidence type="ECO:0000313" key="12">
    <source>
        <dbReference type="EMBL" id="TQV76323.1"/>
    </source>
</evidence>
<dbReference type="CDD" id="cd00082">
    <property type="entry name" value="HisKA"/>
    <property type="match status" value="1"/>
</dbReference>
<dbReference type="InterPro" id="IPR050980">
    <property type="entry name" value="2C_sensor_his_kinase"/>
</dbReference>
<feature type="transmembrane region" description="Helical" evidence="10">
    <location>
        <begin position="130"/>
        <end position="151"/>
    </location>
</feature>
<dbReference type="RefSeq" id="WP_142898586.1">
    <property type="nucleotide sequence ID" value="NZ_ML660059.1"/>
</dbReference>
<comment type="catalytic activity">
    <reaction evidence="1">
        <text>ATP + protein L-histidine = ADP + protein N-phospho-L-histidine.</text>
        <dbReference type="EC" id="2.7.13.3"/>
    </reaction>
</comment>
<keyword evidence="10" id="KW-0472">Membrane</keyword>
<dbReference type="SUPFAM" id="SSF55874">
    <property type="entry name" value="ATPase domain of HSP90 chaperone/DNA topoisomerase II/histidine kinase"/>
    <property type="match status" value="1"/>
</dbReference>
<keyword evidence="5" id="KW-0808">Transferase</keyword>
<evidence type="ECO:0000256" key="4">
    <source>
        <dbReference type="ARBA" id="ARBA00022475"/>
    </source>
</evidence>